<reference evidence="2 3" key="1">
    <citation type="submission" date="2018-01" db="EMBL/GenBank/DDBJ databases">
        <authorList>
            <person name="Gaut B.S."/>
            <person name="Morton B.R."/>
            <person name="Clegg M.T."/>
            <person name="Duvall M.R."/>
        </authorList>
    </citation>
    <scope>NUCLEOTIDE SEQUENCE [LARGE SCALE GENOMIC DNA]</scope>
    <source>
        <strain evidence="2">GP69</strain>
    </source>
</reference>
<dbReference type="Pfam" id="PF14594">
    <property type="entry name" value="Sipho_Gp37"/>
    <property type="match status" value="1"/>
</dbReference>
<keyword evidence="3" id="KW-1185">Reference proteome</keyword>
<dbReference type="InterPro" id="IPR029432">
    <property type="entry name" value="Gp28/Gp37-like_dom"/>
</dbReference>
<organism evidence="2 3">
    <name type="scientific">Acetatifactor muris</name>
    <dbReference type="NCBI Taxonomy" id="879566"/>
    <lineage>
        <taxon>Bacteria</taxon>
        <taxon>Bacillati</taxon>
        <taxon>Bacillota</taxon>
        <taxon>Clostridia</taxon>
        <taxon>Lachnospirales</taxon>
        <taxon>Lachnospiraceae</taxon>
        <taxon>Acetatifactor</taxon>
    </lineage>
</organism>
<dbReference type="RefSeq" id="WP_103240987.1">
    <property type="nucleotide sequence ID" value="NZ_JANJZD010000045.1"/>
</dbReference>
<dbReference type="OrthoDB" id="9255846at2"/>
<evidence type="ECO:0000313" key="2">
    <source>
        <dbReference type="EMBL" id="SOY30968.1"/>
    </source>
</evidence>
<evidence type="ECO:0000259" key="1">
    <source>
        <dbReference type="Pfam" id="PF14594"/>
    </source>
</evidence>
<dbReference type="Proteomes" id="UP000236311">
    <property type="component" value="Unassembled WGS sequence"/>
</dbReference>
<evidence type="ECO:0000313" key="3">
    <source>
        <dbReference type="Proteomes" id="UP000236311"/>
    </source>
</evidence>
<protein>
    <recommendedName>
        <fullName evidence="1">Gp28/Gp37-like domain-containing protein</fullName>
    </recommendedName>
</protein>
<dbReference type="EMBL" id="OFSM01000021">
    <property type="protein sequence ID" value="SOY30968.1"/>
    <property type="molecule type" value="Genomic_DNA"/>
</dbReference>
<gene>
    <name evidence="2" type="ORF">AMURIS_03702</name>
</gene>
<accession>A0A2K4ZKF7</accession>
<proteinExistence type="predicted"/>
<feature type="domain" description="Gp28/Gp37-like" evidence="1">
    <location>
        <begin position="2"/>
        <end position="371"/>
    </location>
</feature>
<sequence>MELRVFDETVEPLGLIDEMASLLWHVKYFDVGTFNLLAPITDNNKRLLTEGNIIVKHDGKREVTDTAGGIWRRAAQITYVHITKDENGLEQIEAQGYMLSQWLNKRCISPQIVTTATNQSIINTMVKNNCGSSASTKRRFPRFIMLAQENIAGSTVEYANEVYAKLGQEVKARAQAGKLGYDILINERSRQYGFYLYKGKDLTAKNSEGNTPCIFSRDFDNVNEQEYTASIENCGNFIYIQGAADDSGSQPVTTVDGEGASGLELTEVFCDATDIARKYQSGETEVTIPLNTYLQMLKTRAAAELENYGKIINFVSTINTNSNLKFKQDFDLGDRITCKETKWGIQIDARITEVTETYQKGAEEIEATFGDSLPTLVDQIRKVR</sequence>
<dbReference type="AlphaFoldDB" id="A0A2K4ZKF7"/>
<name>A0A2K4ZKF7_9FIRM</name>